<keyword evidence="5" id="KW-0966">Cell projection</keyword>
<evidence type="ECO:0000259" key="7">
    <source>
        <dbReference type="PROSITE" id="PS51665"/>
    </source>
</evidence>
<comment type="subcellular location">
    <subcellularLocation>
        <location evidence="1">Cell projection</location>
        <location evidence="1">Cilium</location>
    </subcellularLocation>
    <subcellularLocation>
        <location evidence="2">Cytoplasm</location>
        <location evidence="2">Cytoskeleton</location>
    </subcellularLocation>
</comment>
<dbReference type="EMBL" id="GBEZ01001904">
    <property type="protein sequence ID" value="JAC83111.1"/>
    <property type="molecule type" value="Transcribed_RNA"/>
</dbReference>
<accession>A0A061SKA3</accession>
<name>A0A061SKA3_9CHLO</name>
<dbReference type="AlphaFoldDB" id="A0A061SKA3"/>
<reference evidence="8" key="1">
    <citation type="submission" date="2014-05" db="EMBL/GenBank/DDBJ databases">
        <title>The transcriptome of the halophilic microalga Tetraselmis sp. GSL018 isolated from the Great Salt Lake, Utah.</title>
        <authorList>
            <person name="Jinkerson R.E."/>
            <person name="D'Adamo S."/>
            <person name="Posewitz M.C."/>
        </authorList>
    </citation>
    <scope>NUCLEOTIDE SEQUENCE</scope>
    <source>
        <strain evidence="8">GSL018</strain>
    </source>
</reference>
<dbReference type="PANTHER" id="PTHR21490">
    <property type="entry name" value="ENKURIN-RELATED"/>
    <property type="match status" value="1"/>
</dbReference>
<dbReference type="PANTHER" id="PTHR21490:SF0">
    <property type="entry name" value="ENKURIN"/>
    <property type="match status" value="1"/>
</dbReference>
<dbReference type="Pfam" id="PF13864">
    <property type="entry name" value="Enkurin"/>
    <property type="match status" value="1"/>
</dbReference>
<proteinExistence type="predicted"/>
<evidence type="ECO:0000256" key="2">
    <source>
        <dbReference type="ARBA" id="ARBA00004245"/>
    </source>
</evidence>
<sequence>MEESIYNLIPTPQFVPKKPPLYSSTHEGRVEPKQFELGVRTKKGHATFGKPNGAFQPKPNSYTKAHGKEPILPEPTRPTNRKEKSKPPVPTTKDKPIMGLCSEKNFITTNAVENILSKPQKVPLEEPRFTQRKTFGKVPTYLKQIKARISQENEYVRQYIEQRDMQGSQTTAQQMPEEERRELLDHLKTKWQEVNSAYQTKMSFVLDTPAKKMRKESLERQLAEIEKDIELLSRGSTVVIVTDF</sequence>
<organism evidence="8">
    <name type="scientific">Tetraselmis sp. GSL018</name>
    <dbReference type="NCBI Taxonomy" id="582737"/>
    <lineage>
        <taxon>Eukaryota</taxon>
        <taxon>Viridiplantae</taxon>
        <taxon>Chlorophyta</taxon>
        <taxon>core chlorophytes</taxon>
        <taxon>Chlorodendrophyceae</taxon>
        <taxon>Chlorodendrales</taxon>
        <taxon>Chlorodendraceae</taxon>
        <taxon>Tetraselmis</taxon>
    </lineage>
</organism>
<evidence type="ECO:0000256" key="6">
    <source>
        <dbReference type="SAM" id="MobiDB-lite"/>
    </source>
</evidence>
<evidence type="ECO:0000256" key="5">
    <source>
        <dbReference type="ARBA" id="ARBA00023273"/>
    </source>
</evidence>
<dbReference type="PROSITE" id="PS51665">
    <property type="entry name" value="ENKURIN"/>
    <property type="match status" value="1"/>
</dbReference>
<evidence type="ECO:0000256" key="3">
    <source>
        <dbReference type="ARBA" id="ARBA00022490"/>
    </source>
</evidence>
<keyword evidence="3" id="KW-0963">Cytoplasm</keyword>
<dbReference type="GO" id="GO:0005516">
    <property type="term" value="F:calmodulin binding"/>
    <property type="evidence" value="ECO:0007669"/>
    <property type="project" value="TreeGrafter"/>
</dbReference>
<dbReference type="GO" id="GO:0005856">
    <property type="term" value="C:cytoskeleton"/>
    <property type="evidence" value="ECO:0007669"/>
    <property type="project" value="UniProtKB-SubCell"/>
</dbReference>
<evidence type="ECO:0000256" key="1">
    <source>
        <dbReference type="ARBA" id="ARBA00004138"/>
    </source>
</evidence>
<dbReference type="GO" id="GO:0005929">
    <property type="term" value="C:cilium"/>
    <property type="evidence" value="ECO:0007669"/>
    <property type="project" value="UniProtKB-SubCell"/>
</dbReference>
<dbReference type="InterPro" id="IPR027012">
    <property type="entry name" value="Enkurin_dom"/>
</dbReference>
<evidence type="ECO:0000256" key="4">
    <source>
        <dbReference type="ARBA" id="ARBA00023212"/>
    </source>
</evidence>
<evidence type="ECO:0000313" key="8">
    <source>
        <dbReference type="EMBL" id="JAC83111.1"/>
    </source>
</evidence>
<feature type="domain" description="Enkurin" evidence="7">
    <location>
        <begin position="144"/>
        <end position="240"/>
    </location>
</feature>
<feature type="compositionally biased region" description="Basic and acidic residues" evidence="6">
    <location>
        <begin position="80"/>
        <end position="96"/>
    </location>
</feature>
<gene>
    <name evidence="8" type="ORF">TSPGSL018_4142</name>
</gene>
<dbReference type="InterPro" id="IPR052102">
    <property type="entry name" value="Enkurin_domain-protein"/>
</dbReference>
<feature type="region of interest" description="Disordered" evidence="6">
    <location>
        <begin position="1"/>
        <end position="97"/>
    </location>
</feature>
<protein>
    <submittedName>
        <fullName evidence="8">Enkurin</fullName>
    </submittedName>
</protein>
<keyword evidence="4" id="KW-0206">Cytoskeleton</keyword>